<keyword evidence="3" id="KW-1133">Transmembrane helix</keyword>
<protein>
    <submittedName>
        <fullName evidence="5">Lipid particle protein</fullName>
    </submittedName>
</protein>
<evidence type="ECO:0000256" key="3">
    <source>
        <dbReference type="SAM" id="Phobius"/>
    </source>
</evidence>
<dbReference type="AlphaFoldDB" id="A0A8K0SY18"/>
<keyword evidence="6" id="KW-1185">Reference proteome</keyword>
<reference evidence="5" key="1">
    <citation type="journal article" date="2021" name="Nat. Commun.">
        <title>Genetic determinants of endophytism in the Arabidopsis root mycobiome.</title>
        <authorList>
            <person name="Mesny F."/>
            <person name="Miyauchi S."/>
            <person name="Thiergart T."/>
            <person name="Pickel B."/>
            <person name="Atanasova L."/>
            <person name="Karlsson M."/>
            <person name="Huettel B."/>
            <person name="Barry K.W."/>
            <person name="Haridas S."/>
            <person name="Chen C."/>
            <person name="Bauer D."/>
            <person name="Andreopoulos W."/>
            <person name="Pangilinan J."/>
            <person name="LaButti K."/>
            <person name="Riley R."/>
            <person name="Lipzen A."/>
            <person name="Clum A."/>
            <person name="Drula E."/>
            <person name="Henrissat B."/>
            <person name="Kohler A."/>
            <person name="Grigoriev I.V."/>
            <person name="Martin F.M."/>
            <person name="Hacquard S."/>
        </authorList>
    </citation>
    <scope>NUCLEOTIDE SEQUENCE</scope>
    <source>
        <strain evidence="5">MPI-CAGE-CH-0235</strain>
    </source>
</reference>
<feature type="transmembrane region" description="Helical" evidence="3">
    <location>
        <begin position="263"/>
        <end position="284"/>
    </location>
</feature>
<dbReference type="SUPFAM" id="SSF53474">
    <property type="entry name" value="alpha/beta-Hydrolases"/>
    <property type="match status" value="1"/>
</dbReference>
<dbReference type="Proteomes" id="UP000813444">
    <property type="component" value="Unassembled WGS sequence"/>
</dbReference>
<evidence type="ECO:0000313" key="6">
    <source>
        <dbReference type="Proteomes" id="UP000813444"/>
    </source>
</evidence>
<gene>
    <name evidence="5" type="ORF">B0I35DRAFT_119641</name>
</gene>
<feature type="domain" description="DUF676" evidence="4">
    <location>
        <begin position="9"/>
        <end position="210"/>
    </location>
</feature>
<dbReference type="InterPro" id="IPR007751">
    <property type="entry name" value="DUF676_lipase-like"/>
</dbReference>
<sequence length="428" mass="48244">MDEYIGGTTKADHLCVLVHGLWGEPKHMTNVAKFLRQSHSADELYLLIAERNTGNNTYDGIERGGERVCAEIEEELQKIEGKGGKITKLSVVGYSMGGLVARYAVGLLDARGVLDSVECMNFTTFATPHLGARSPAKGMQGHIFNVLAARTLSMSGRQMFIIDSFRDTGRPLLSIMVDDNSIFMNGLRKFKRHSLYSNVVGDEIAPYYTTCISRTNPYVDTNKIKVNYLKGQEDVIIDYANALVSDYKPGPPPPRWTLERIRFLVLISIFIPIGVTIFLGMALVQSFRSASRIRLHEAGRGGVKVEDYRMPFMINELREGVEHAYEALNNAKPQQFLGSRSDQAIDLEERQVKGDKAQGSSGHPTLALAEAQFQMIDELDKLNWRKYPVWIHNERRSHAAIIVRMDKPSYDEGRLILKHFSEQEFLTR</sequence>
<keyword evidence="2" id="KW-0443">Lipid metabolism</keyword>
<dbReference type="GO" id="GO:0005811">
    <property type="term" value="C:lipid droplet"/>
    <property type="evidence" value="ECO:0007669"/>
    <property type="project" value="TreeGrafter"/>
</dbReference>
<dbReference type="InterPro" id="IPR044294">
    <property type="entry name" value="Lipase-like"/>
</dbReference>
<dbReference type="InterPro" id="IPR029058">
    <property type="entry name" value="AB_hydrolase_fold"/>
</dbReference>
<comment type="similarity">
    <text evidence="1">Belongs to the putative lipase ROG1 family.</text>
</comment>
<evidence type="ECO:0000259" key="4">
    <source>
        <dbReference type="Pfam" id="PF05057"/>
    </source>
</evidence>
<name>A0A8K0SY18_9HYPO</name>
<dbReference type="PANTHER" id="PTHR12482">
    <property type="entry name" value="LIPASE ROG1-RELATED-RELATED"/>
    <property type="match status" value="1"/>
</dbReference>
<keyword evidence="3" id="KW-0812">Transmembrane</keyword>
<accession>A0A8K0SY18</accession>
<evidence type="ECO:0000256" key="1">
    <source>
        <dbReference type="ARBA" id="ARBA00007920"/>
    </source>
</evidence>
<comment type="caution">
    <text evidence="5">The sequence shown here is derived from an EMBL/GenBank/DDBJ whole genome shotgun (WGS) entry which is preliminary data.</text>
</comment>
<proteinExistence type="inferred from homology"/>
<evidence type="ECO:0000256" key="2">
    <source>
        <dbReference type="ARBA" id="ARBA00022963"/>
    </source>
</evidence>
<dbReference type="OrthoDB" id="273452at2759"/>
<dbReference type="GO" id="GO:0004622">
    <property type="term" value="F:phosphatidylcholine lysophospholipase activity"/>
    <property type="evidence" value="ECO:0007669"/>
    <property type="project" value="TreeGrafter"/>
</dbReference>
<dbReference type="EMBL" id="JAGPNK010000002">
    <property type="protein sequence ID" value="KAH7325841.1"/>
    <property type="molecule type" value="Genomic_DNA"/>
</dbReference>
<dbReference type="GO" id="GO:0016042">
    <property type="term" value="P:lipid catabolic process"/>
    <property type="evidence" value="ECO:0007669"/>
    <property type="project" value="UniProtKB-KW"/>
</dbReference>
<keyword evidence="3" id="KW-0472">Membrane</keyword>
<dbReference type="GO" id="GO:0047372">
    <property type="term" value="F:monoacylglycerol lipase activity"/>
    <property type="evidence" value="ECO:0007669"/>
    <property type="project" value="TreeGrafter"/>
</dbReference>
<dbReference type="Pfam" id="PF05057">
    <property type="entry name" value="DUF676"/>
    <property type="match status" value="1"/>
</dbReference>
<organism evidence="5 6">
    <name type="scientific">Stachybotrys elegans</name>
    <dbReference type="NCBI Taxonomy" id="80388"/>
    <lineage>
        <taxon>Eukaryota</taxon>
        <taxon>Fungi</taxon>
        <taxon>Dikarya</taxon>
        <taxon>Ascomycota</taxon>
        <taxon>Pezizomycotina</taxon>
        <taxon>Sordariomycetes</taxon>
        <taxon>Hypocreomycetidae</taxon>
        <taxon>Hypocreales</taxon>
        <taxon>Stachybotryaceae</taxon>
        <taxon>Stachybotrys</taxon>
    </lineage>
</organism>
<evidence type="ECO:0000313" key="5">
    <source>
        <dbReference type="EMBL" id="KAH7325841.1"/>
    </source>
</evidence>
<dbReference type="Gene3D" id="3.40.50.1820">
    <property type="entry name" value="alpha/beta hydrolase"/>
    <property type="match status" value="1"/>
</dbReference>
<dbReference type="PANTHER" id="PTHR12482:SF65">
    <property type="entry name" value="ESTERASE, PUTATIVE (AFU_ORTHOLOGUE AFUA_3G12320)-RELATED"/>
    <property type="match status" value="1"/>
</dbReference>
<keyword evidence="2" id="KW-0442">Lipid degradation</keyword>